<dbReference type="AlphaFoldDB" id="A0AAE1AHI0"/>
<reference evidence="1" key="1">
    <citation type="journal article" date="2023" name="G3 (Bethesda)">
        <title>A reference genome for the long-term kleptoplast-retaining sea slug Elysia crispata morphotype clarki.</title>
        <authorList>
            <person name="Eastman K.E."/>
            <person name="Pendleton A.L."/>
            <person name="Shaikh M.A."/>
            <person name="Suttiyut T."/>
            <person name="Ogas R."/>
            <person name="Tomko P."/>
            <person name="Gavelis G."/>
            <person name="Widhalm J.R."/>
            <person name="Wisecaver J.H."/>
        </authorList>
    </citation>
    <scope>NUCLEOTIDE SEQUENCE</scope>
    <source>
        <strain evidence="1">ECLA1</strain>
    </source>
</reference>
<comment type="caution">
    <text evidence="1">The sequence shown here is derived from an EMBL/GenBank/DDBJ whole genome shotgun (WGS) entry which is preliminary data.</text>
</comment>
<dbReference type="EMBL" id="JAWDGP010001801">
    <property type="protein sequence ID" value="KAK3788059.1"/>
    <property type="molecule type" value="Genomic_DNA"/>
</dbReference>
<evidence type="ECO:0000313" key="2">
    <source>
        <dbReference type="Proteomes" id="UP001283361"/>
    </source>
</evidence>
<dbReference type="Proteomes" id="UP001283361">
    <property type="component" value="Unassembled WGS sequence"/>
</dbReference>
<sequence>MHHLRSQVMVTGKIIKETPRDRYMDTALLESQQKYNLSKPHMMHHLRSQVMVTGKIIKETPRDRYMDTALLESQQKYNLSKPHMMHHLRSQVMVTRRQSGPHGADLIAYQIRTNRSRFHNELDSEG</sequence>
<keyword evidence="2" id="KW-1185">Reference proteome</keyword>
<organism evidence="1 2">
    <name type="scientific">Elysia crispata</name>
    <name type="common">lettuce slug</name>
    <dbReference type="NCBI Taxonomy" id="231223"/>
    <lineage>
        <taxon>Eukaryota</taxon>
        <taxon>Metazoa</taxon>
        <taxon>Spiralia</taxon>
        <taxon>Lophotrochozoa</taxon>
        <taxon>Mollusca</taxon>
        <taxon>Gastropoda</taxon>
        <taxon>Heterobranchia</taxon>
        <taxon>Euthyneura</taxon>
        <taxon>Panpulmonata</taxon>
        <taxon>Sacoglossa</taxon>
        <taxon>Placobranchoidea</taxon>
        <taxon>Plakobranchidae</taxon>
        <taxon>Elysia</taxon>
    </lineage>
</organism>
<accession>A0AAE1AHI0</accession>
<gene>
    <name evidence="1" type="ORF">RRG08_052299</name>
</gene>
<evidence type="ECO:0000313" key="1">
    <source>
        <dbReference type="EMBL" id="KAK3788059.1"/>
    </source>
</evidence>
<name>A0AAE1AHI0_9GAST</name>
<proteinExistence type="predicted"/>
<protein>
    <submittedName>
        <fullName evidence="1">Uncharacterized protein</fullName>
    </submittedName>
</protein>